<feature type="non-terminal residue" evidence="1">
    <location>
        <position position="110"/>
    </location>
</feature>
<name>A0ACB9WIK1_CHAAC</name>
<proteinExistence type="predicted"/>
<evidence type="ECO:0000313" key="1">
    <source>
        <dbReference type="EMBL" id="KAI4813094.1"/>
    </source>
</evidence>
<reference evidence="1" key="1">
    <citation type="submission" date="2022-05" db="EMBL/GenBank/DDBJ databases">
        <title>Chromosome-level genome of Chaenocephalus aceratus.</title>
        <authorList>
            <person name="Park H."/>
        </authorList>
    </citation>
    <scope>NUCLEOTIDE SEQUENCE</scope>
    <source>
        <strain evidence="1">KU_202001</strain>
    </source>
</reference>
<dbReference type="Proteomes" id="UP001057452">
    <property type="component" value="Chromosome 22"/>
</dbReference>
<protein>
    <submittedName>
        <fullName evidence="1">Uncharacterized protein</fullName>
    </submittedName>
</protein>
<keyword evidence="2" id="KW-1185">Reference proteome</keyword>
<evidence type="ECO:0000313" key="2">
    <source>
        <dbReference type="Proteomes" id="UP001057452"/>
    </source>
</evidence>
<organism evidence="1 2">
    <name type="scientific">Chaenocephalus aceratus</name>
    <name type="common">Blackfin icefish</name>
    <name type="synonym">Chaenichthys aceratus</name>
    <dbReference type="NCBI Taxonomy" id="36190"/>
    <lineage>
        <taxon>Eukaryota</taxon>
        <taxon>Metazoa</taxon>
        <taxon>Chordata</taxon>
        <taxon>Craniata</taxon>
        <taxon>Vertebrata</taxon>
        <taxon>Euteleostomi</taxon>
        <taxon>Actinopterygii</taxon>
        <taxon>Neopterygii</taxon>
        <taxon>Teleostei</taxon>
        <taxon>Neoteleostei</taxon>
        <taxon>Acanthomorphata</taxon>
        <taxon>Eupercaria</taxon>
        <taxon>Perciformes</taxon>
        <taxon>Notothenioidei</taxon>
        <taxon>Channichthyidae</taxon>
        <taxon>Chaenocephalus</taxon>
    </lineage>
</organism>
<gene>
    <name evidence="1" type="ORF">KUCAC02_024442</name>
</gene>
<accession>A0ACB9WIK1</accession>
<dbReference type="EMBL" id="CM043806">
    <property type="protein sequence ID" value="KAI4813094.1"/>
    <property type="molecule type" value="Genomic_DNA"/>
</dbReference>
<comment type="caution">
    <text evidence="1">The sequence shown here is derived from an EMBL/GenBank/DDBJ whole genome shotgun (WGS) entry which is preliminary data.</text>
</comment>
<sequence length="110" mass="11695">CAASGVSLPAAGATRNEAPRPQICYPKQPDVSGHGLESGGTHHAPTKHPELRIMALNELLSLTGSDCVRLKLVHVSNSWPSYPNSYLLTGPHCAPQQCVYCRIAGRHTAA</sequence>
<feature type="non-terminal residue" evidence="1">
    <location>
        <position position="1"/>
    </location>
</feature>